<protein>
    <recommendedName>
        <fullName evidence="11">MATE efflux family protein</fullName>
    </recommendedName>
</protein>
<feature type="transmembrane region" description="Helical" evidence="8">
    <location>
        <begin position="128"/>
        <end position="149"/>
    </location>
</feature>
<dbReference type="PANTHER" id="PTHR11206">
    <property type="entry name" value="MULTIDRUG RESISTANCE PROTEIN"/>
    <property type="match status" value="1"/>
</dbReference>
<dbReference type="GO" id="GO:1990961">
    <property type="term" value="P:xenobiotic detoxification by transmembrane export across the plasma membrane"/>
    <property type="evidence" value="ECO:0007669"/>
    <property type="project" value="InterPro"/>
</dbReference>
<keyword evidence="10" id="KW-1185">Reference proteome</keyword>
<dbReference type="PIRSF" id="PIRSF006603">
    <property type="entry name" value="DinF"/>
    <property type="match status" value="1"/>
</dbReference>
<dbReference type="InterPro" id="IPR045069">
    <property type="entry name" value="MATE_euk"/>
</dbReference>
<dbReference type="EMBL" id="KV454436">
    <property type="protein sequence ID" value="ODQ78162.1"/>
    <property type="molecule type" value="Genomic_DNA"/>
</dbReference>
<dbReference type="OrthoDB" id="2126698at2759"/>
<proteinExistence type="inferred from homology"/>
<feature type="transmembrane region" description="Helical" evidence="8">
    <location>
        <begin position="169"/>
        <end position="187"/>
    </location>
</feature>
<evidence type="ECO:0000256" key="5">
    <source>
        <dbReference type="ARBA" id="ARBA00022692"/>
    </source>
</evidence>
<feature type="transmembrane region" description="Helical" evidence="8">
    <location>
        <begin position="84"/>
        <end position="102"/>
    </location>
</feature>
<dbReference type="NCBIfam" id="TIGR00797">
    <property type="entry name" value="matE"/>
    <property type="match status" value="1"/>
</dbReference>
<evidence type="ECO:0000313" key="10">
    <source>
        <dbReference type="Proteomes" id="UP000094336"/>
    </source>
</evidence>
<feature type="transmembrane region" description="Helical" evidence="8">
    <location>
        <begin position="425"/>
        <end position="444"/>
    </location>
</feature>
<evidence type="ECO:0000256" key="4">
    <source>
        <dbReference type="ARBA" id="ARBA00022475"/>
    </source>
</evidence>
<evidence type="ECO:0000256" key="2">
    <source>
        <dbReference type="ARBA" id="ARBA00010199"/>
    </source>
</evidence>
<evidence type="ECO:0000256" key="1">
    <source>
        <dbReference type="ARBA" id="ARBA00004651"/>
    </source>
</evidence>
<keyword evidence="6 8" id="KW-1133">Transmembrane helix</keyword>
<comment type="similarity">
    <text evidence="2">Belongs to the multi antimicrobial extrusion (MATE) (TC 2.A.66.1) family.</text>
</comment>
<dbReference type="GO" id="GO:0015297">
    <property type="term" value="F:antiporter activity"/>
    <property type="evidence" value="ECO:0007669"/>
    <property type="project" value="InterPro"/>
</dbReference>
<dbReference type="RefSeq" id="XP_018983490.1">
    <property type="nucleotide sequence ID" value="XM_019129567.1"/>
</dbReference>
<feature type="transmembrane region" description="Helical" evidence="8">
    <location>
        <begin position="199"/>
        <end position="219"/>
    </location>
</feature>
<dbReference type="STRING" id="984486.A0A1E3QM54"/>
<keyword evidence="7 8" id="KW-0472">Membrane</keyword>
<evidence type="ECO:0000256" key="7">
    <source>
        <dbReference type="ARBA" id="ARBA00023136"/>
    </source>
</evidence>
<feature type="transmembrane region" description="Helical" evidence="8">
    <location>
        <begin position="50"/>
        <end position="72"/>
    </location>
</feature>
<name>A0A1E3QM54_9ASCO</name>
<evidence type="ECO:0000256" key="3">
    <source>
        <dbReference type="ARBA" id="ARBA00022448"/>
    </source>
</evidence>
<dbReference type="CDD" id="cd13132">
    <property type="entry name" value="MATE_eukaryotic"/>
    <property type="match status" value="1"/>
</dbReference>
<evidence type="ECO:0000256" key="6">
    <source>
        <dbReference type="ARBA" id="ARBA00022989"/>
    </source>
</evidence>
<keyword evidence="4" id="KW-1003">Cell membrane</keyword>
<evidence type="ECO:0000256" key="8">
    <source>
        <dbReference type="SAM" id="Phobius"/>
    </source>
</evidence>
<dbReference type="Pfam" id="PF01554">
    <property type="entry name" value="MatE"/>
    <property type="match status" value="2"/>
</dbReference>
<keyword evidence="5 8" id="KW-0812">Transmembrane</keyword>
<dbReference type="InterPro" id="IPR002528">
    <property type="entry name" value="MATE_fam"/>
</dbReference>
<dbReference type="GO" id="GO:0005886">
    <property type="term" value="C:plasma membrane"/>
    <property type="evidence" value="ECO:0007669"/>
    <property type="project" value="UniProtKB-SubCell"/>
</dbReference>
<feature type="transmembrane region" description="Helical" evidence="8">
    <location>
        <begin position="312"/>
        <end position="332"/>
    </location>
</feature>
<organism evidence="9 10">
    <name type="scientific">Babjeviella inositovora NRRL Y-12698</name>
    <dbReference type="NCBI Taxonomy" id="984486"/>
    <lineage>
        <taxon>Eukaryota</taxon>
        <taxon>Fungi</taxon>
        <taxon>Dikarya</taxon>
        <taxon>Ascomycota</taxon>
        <taxon>Saccharomycotina</taxon>
        <taxon>Pichiomycetes</taxon>
        <taxon>Serinales incertae sedis</taxon>
        <taxon>Babjeviella</taxon>
    </lineage>
</organism>
<sequence>MAQPQTEANEGSLLLSNELSRYDSTCIHQDLPGAANAFDSYDKMKDEVKFIVKSSIPMIVTFFLQYCIPVISVLSVGHLGSQELAAASLSIMSFSITGISIFQGMTTSLDTLCAQAYGAGRYHLVGIYFQRCSVLMLSVMVFLALIWWFSGTLLSVVVPDRELCFMAESFMRVLAFGAPGLIFFESGKRFLQAQKCFHAGTYVLVAVLPLNILLQYVLVWHPTTGMGFLGAPLAMSITYWMMALLLLAYVLFIDGKACWGGLAIKQSFTNWWPMISLAFPGVVMVEAEFLAFEILTILASQFGTEFLAAQSIVANTSTIFFQIPFGISVAVSTRMAHCIGGGFPEGAKRVVKISACLGVIISTLNCLAIAVLRKQICRLFSLEPEVVQLASHVLLVLAVNQLVDGLNVTFAGCLRGQGRQRIGSIWNLASYYLVALPLCYVLAFKFDMKLYGLWIGLGIGVGFLALCEGLCIFWSNWPQIMIDAEKRNQEDS</sequence>
<feature type="transmembrane region" description="Helical" evidence="8">
    <location>
        <begin position="392"/>
        <end position="413"/>
    </location>
</feature>
<reference evidence="10" key="1">
    <citation type="submission" date="2016-05" db="EMBL/GenBank/DDBJ databases">
        <title>Comparative genomics of biotechnologically important yeasts.</title>
        <authorList>
            <consortium name="DOE Joint Genome Institute"/>
            <person name="Riley R."/>
            <person name="Haridas S."/>
            <person name="Wolfe K.H."/>
            <person name="Lopes M.R."/>
            <person name="Hittinger C.T."/>
            <person name="Goker M."/>
            <person name="Salamov A."/>
            <person name="Wisecaver J."/>
            <person name="Long T.M."/>
            <person name="Aerts A.L."/>
            <person name="Barry K."/>
            <person name="Choi C."/>
            <person name="Clum A."/>
            <person name="Coughlan A.Y."/>
            <person name="Deshpande S."/>
            <person name="Douglass A.P."/>
            <person name="Hanson S.J."/>
            <person name="Klenk H.-P."/>
            <person name="Labutti K."/>
            <person name="Lapidus A."/>
            <person name="Lindquist E."/>
            <person name="Lipzen A."/>
            <person name="Meier-Kolthoff J.P."/>
            <person name="Ohm R.A."/>
            <person name="Otillar R.P."/>
            <person name="Pangilinan J."/>
            <person name="Peng Y."/>
            <person name="Rokas A."/>
            <person name="Rosa C.A."/>
            <person name="Scheuner C."/>
            <person name="Sibirny A.A."/>
            <person name="Slot J.C."/>
            <person name="Stielow J.B."/>
            <person name="Sun H."/>
            <person name="Kurtzman C.P."/>
            <person name="Blackwell M."/>
            <person name="Grigoriev I.V."/>
            <person name="Jeffries T.W."/>
        </authorList>
    </citation>
    <scope>NUCLEOTIDE SEQUENCE [LARGE SCALE GENOMIC DNA]</scope>
    <source>
        <strain evidence="10">NRRL Y-12698</strain>
    </source>
</reference>
<dbReference type="Proteomes" id="UP000094336">
    <property type="component" value="Unassembled WGS sequence"/>
</dbReference>
<feature type="transmembrane region" description="Helical" evidence="8">
    <location>
        <begin position="353"/>
        <end position="372"/>
    </location>
</feature>
<feature type="transmembrane region" description="Helical" evidence="8">
    <location>
        <begin position="271"/>
        <end position="292"/>
    </location>
</feature>
<dbReference type="InterPro" id="IPR048279">
    <property type="entry name" value="MdtK-like"/>
</dbReference>
<keyword evidence="3" id="KW-0813">Transport</keyword>
<feature type="transmembrane region" description="Helical" evidence="8">
    <location>
        <begin position="239"/>
        <end position="259"/>
    </location>
</feature>
<dbReference type="GO" id="GO:0042910">
    <property type="term" value="F:xenobiotic transmembrane transporter activity"/>
    <property type="evidence" value="ECO:0007669"/>
    <property type="project" value="InterPro"/>
</dbReference>
<dbReference type="GeneID" id="30147420"/>
<gene>
    <name evidence="9" type="ORF">BABINDRAFT_162834</name>
</gene>
<feature type="transmembrane region" description="Helical" evidence="8">
    <location>
        <begin position="450"/>
        <end position="477"/>
    </location>
</feature>
<accession>A0A1E3QM54</accession>
<dbReference type="AlphaFoldDB" id="A0A1E3QM54"/>
<comment type="subcellular location">
    <subcellularLocation>
        <location evidence="1">Cell membrane</location>
        <topology evidence="1">Multi-pass membrane protein</topology>
    </subcellularLocation>
</comment>
<evidence type="ECO:0000313" key="9">
    <source>
        <dbReference type="EMBL" id="ODQ78162.1"/>
    </source>
</evidence>
<evidence type="ECO:0008006" key="11">
    <source>
        <dbReference type="Google" id="ProtNLM"/>
    </source>
</evidence>